<name>A0A150GVL8_GONPE</name>
<sequence>MYPPPSDPKPKKRGLLRRLLDKWRIKLEPELLAEAEAEAEAHVLRQQRLHQYQHQQRDATAQDQQYAGIQPRTAACLEQQSYDPVWTSASKRRPHGSVPYELAPASPTRSPAADQAAAAALPSRDALAPPPPPLPAHEGADRRPRMPSLACRPLESNIRRGMVDVALVAVASRPRPGSRGSGGGCESGPQTSGGVVGSAGSSVVGSAAVHQRLLASASSARDYSLDVAPFGSKLSFAGSDGGDGDDRAAGRAGVGTEAAPSRHSRRPSGTQGTSRSQELAQPAPAQAQFGRRSLPHHPTASAAEALTPAGQQQPTAAPLQPLDAHAAAPLVPLLPGSQDDDSGGTGSDDLPGGGGPPRDSGARRGLDAGDAERRAQFVIPDHELETDPGFMGTAEVEAEALAVGTFSFRDLEAVQAPAAAAAGMPTAPSKQVPARQGLQQQQPHEEGLAALEPAEEEAEASDGGGGGVAAAGSGAVLLTDSGLNAFRSSSELAGSGAPRPLWRPQLQSAAAAAGHDSSGGAHHQPQPQRHQGRPAREAPASGSGEPGKGGRHASAAAPPAAGGGSAGSVSGGDGDGGGSGSGGKTECRLGEDGAWVASSVQRFGMPVKPSWVVSAPTAMEAAPAGPGGASAAATAWQQSGLYHPAAGEDLEDTAAGAAGSGYAGPPMPAQATAGGGRQSRRVPSRDDVPQPGILSSSLQPQPHASGARAAREDQTLADDGLGGRHRCRSGDAAGASPLMISHQYGGGGGAPPLPHMSTGAISGSSGGGGLAGRQLIMAELERLDAQLAEELAEVPAQREHHSLRLGLISSLLETSRTTQPAHAAYAPGGGADGAGGGGGAAPAGAASASASLDSRLLDEAAALRRTVAGLEAREALLRFARMEWGRARALMAGVRVSRRQATPLQAILFSDTLARIRAFQRQQQQRQQVEEEEQQQQQHPQEQHRGPLSAQVTYNLYGDSAADAEDGDQRQRYWDQQQYSGRDRYTDFDMAAERGIQLPYVGGTLYDNGLYGEAAPRRVIVVGGGGGGGGGGGAVRGGRAPAAGDDRRFTMEEEDEEEEVGEGDAAERGEGGRAYESGSEGEDEEDRGDDGVEEGSDGGEGGEGEEEDQEESEMQSAFLASCITLTRTSLDIVGAGGGTSSAAFAAARAAPLLSAASPFSGGGGGAGGRAGAGGGGAGDAPQDAEEEELVETLDAYGSLGRGLSGSGSGGGGSTGFRHAGHYARETRGNGAAHHRGGGVAEVNAARAAARYGDGSVGGGGDARMYGGPVGRQAAVSGLAAGGGSTAAAHHQTVSRGESVGRSGEAYGGSSVAGR</sequence>
<feature type="region of interest" description="Disordered" evidence="1">
    <location>
        <begin position="655"/>
        <end position="767"/>
    </location>
</feature>
<comment type="caution">
    <text evidence="2">The sequence shown here is derived from an EMBL/GenBank/DDBJ whole genome shotgun (WGS) entry which is preliminary data.</text>
</comment>
<feature type="region of interest" description="Disordered" evidence="1">
    <location>
        <begin position="420"/>
        <end position="445"/>
    </location>
</feature>
<feature type="compositionally biased region" description="Gly residues" evidence="1">
    <location>
        <begin position="1027"/>
        <end position="1036"/>
    </location>
</feature>
<dbReference type="OrthoDB" id="553229at2759"/>
<feature type="region of interest" description="Disordered" evidence="1">
    <location>
        <begin position="173"/>
        <end position="200"/>
    </location>
</feature>
<feature type="compositionally biased region" description="Gly residues" evidence="1">
    <location>
        <begin position="561"/>
        <end position="583"/>
    </location>
</feature>
<feature type="region of interest" description="Disordered" evidence="1">
    <location>
        <begin position="506"/>
        <end position="587"/>
    </location>
</feature>
<accession>A0A150GVL8</accession>
<feature type="region of interest" description="Disordered" evidence="1">
    <location>
        <begin position="924"/>
        <end position="948"/>
    </location>
</feature>
<gene>
    <name evidence="2" type="ORF">GPECTOR_6g721</name>
</gene>
<dbReference type="EMBL" id="LSYV01000007">
    <property type="protein sequence ID" value="KXZ53803.1"/>
    <property type="molecule type" value="Genomic_DNA"/>
</dbReference>
<keyword evidence="3" id="KW-1185">Reference proteome</keyword>
<evidence type="ECO:0000256" key="1">
    <source>
        <dbReference type="SAM" id="MobiDB-lite"/>
    </source>
</evidence>
<organism evidence="2 3">
    <name type="scientific">Gonium pectorale</name>
    <name type="common">Green alga</name>
    <dbReference type="NCBI Taxonomy" id="33097"/>
    <lineage>
        <taxon>Eukaryota</taxon>
        <taxon>Viridiplantae</taxon>
        <taxon>Chlorophyta</taxon>
        <taxon>core chlorophytes</taxon>
        <taxon>Chlorophyceae</taxon>
        <taxon>CS clade</taxon>
        <taxon>Chlamydomonadales</taxon>
        <taxon>Volvocaceae</taxon>
        <taxon>Gonium</taxon>
    </lineage>
</organism>
<feature type="compositionally biased region" description="Polar residues" evidence="1">
    <location>
        <begin position="693"/>
        <end position="702"/>
    </location>
</feature>
<protein>
    <submittedName>
        <fullName evidence="2">Uncharacterized protein</fullName>
    </submittedName>
</protein>
<evidence type="ECO:0000313" key="2">
    <source>
        <dbReference type="EMBL" id="KXZ53803.1"/>
    </source>
</evidence>
<feature type="region of interest" description="Disordered" evidence="1">
    <location>
        <begin position="1280"/>
        <end position="1314"/>
    </location>
</feature>
<feature type="compositionally biased region" description="Gly residues" evidence="1">
    <location>
        <begin position="1161"/>
        <end position="1178"/>
    </location>
</feature>
<feature type="compositionally biased region" description="Low complexity" evidence="1">
    <location>
        <begin position="187"/>
        <end position="200"/>
    </location>
</feature>
<proteinExistence type="predicted"/>
<evidence type="ECO:0000313" key="3">
    <source>
        <dbReference type="Proteomes" id="UP000075714"/>
    </source>
</evidence>
<feature type="compositionally biased region" description="Acidic residues" evidence="1">
    <location>
        <begin position="1052"/>
        <end position="1064"/>
    </location>
</feature>
<feature type="compositionally biased region" description="Low complexity" evidence="1">
    <location>
        <begin position="109"/>
        <end position="127"/>
    </location>
</feature>
<dbReference type="Proteomes" id="UP000075714">
    <property type="component" value="Unassembled WGS sequence"/>
</dbReference>
<feature type="region of interest" description="Disordered" evidence="1">
    <location>
        <begin position="1027"/>
        <end position="1115"/>
    </location>
</feature>
<feature type="compositionally biased region" description="Gly residues" evidence="1">
    <location>
        <begin position="343"/>
        <end position="356"/>
    </location>
</feature>
<feature type="compositionally biased region" description="Acidic residues" evidence="1">
    <location>
        <begin position="1079"/>
        <end position="1113"/>
    </location>
</feature>
<feature type="region of interest" description="Disordered" evidence="1">
    <location>
        <begin position="1161"/>
        <end position="1186"/>
    </location>
</feature>
<feature type="region of interest" description="Disordered" evidence="1">
    <location>
        <begin position="235"/>
        <end position="300"/>
    </location>
</feature>
<feature type="compositionally biased region" description="Low complexity" evidence="1">
    <location>
        <begin position="508"/>
        <end position="529"/>
    </location>
</feature>
<feature type="compositionally biased region" description="Polar residues" evidence="1">
    <location>
        <begin position="267"/>
        <end position="279"/>
    </location>
</feature>
<reference evidence="3" key="1">
    <citation type="journal article" date="2016" name="Nat. Commun.">
        <title>The Gonium pectorale genome demonstrates co-option of cell cycle regulation during the evolution of multicellularity.</title>
        <authorList>
            <person name="Hanschen E.R."/>
            <person name="Marriage T.N."/>
            <person name="Ferris P.J."/>
            <person name="Hamaji T."/>
            <person name="Toyoda A."/>
            <person name="Fujiyama A."/>
            <person name="Neme R."/>
            <person name="Noguchi H."/>
            <person name="Minakuchi Y."/>
            <person name="Suzuki M."/>
            <person name="Kawai-Toyooka H."/>
            <person name="Smith D.R."/>
            <person name="Sparks H."/>
            <person name="Anderson J."/>
            <person name="Bakaric R."/>
            <person name="Luria V."/>
            <person name="Karger A."/>
            <person name="Kirschner M.W."/>
            <person name="Durand P.M."/>
            <person name="Michod R.E."/>
            <person name="Nozaki H."/>
            <person name="Olson B.J."/>
        </authorList>
    </citation>
    <scope>NUCLEOTIDE SEQUENCE [LARGE SCALE GENOMIC DNA]</scope>
    <source>
        <strain evidence="3">NIES-2863</strain>
    </source>
</reference>
<feature type="region of interest" description="Disordered" evidence="1">
    <location>
        <begin position="87"/>
        <end position="148"/>
    </location>
</feature>
<feature type="region of interest" description="Disordered" evidence="1">
    <location>
        <begin position="331"/>
        <end position="368"/>
    </location>
</feature>